<evidence type="ECO:0000313" key="4">
    <source>
        <dbReference type="Proteomes" id="UP001320159"/>
    </source>
</evidence>
<organism evidence="3 4">
    <name type="scientific">Methanooceanicella nereidis</name>
    <dbReference type="NCBI Taxonomy" id="2052831"/>
    <lineage>
        <taxon>Archaea</taxon>
        <taxon>Methanobacteriati</taxon>
        <taxon>Methanobacteriota</taxon>
        <taxon>Stenosarchaea group</taxon>
        <taxon>Methanomicrobia</taxon>
        <taxon>Methanocellales</taxon>
        <taxon>Methanocellaceae</taxon>
        <taxon>Methanooceanicella</taxon>
    </lineage>
</organism>
<protein>
    <submittedName>
        <fullName evidence="3">Amylo-alpha-1,6-glucosidase</fullName>
    </submittedName>
</protein>
<dbReference type="GO" id="GO:0005975">
    <property type="term" value="P:carbohydrate metabolic process"/>
    <property type="evidence" value="ECO:0007669"/>
    <property type="project" value="InterPro"/>
</dbReference>
<gene>
    <name evidence="3" type="ORF">CUJ83_09755</name>
</gene>
<feature type="domain" description="Glycogen debranching enzyme C-terminal" evidence="1">
    <location>
        <begin position="350"/>
        <end position="636"/>
    </location>
</feature>
<dbReference type="EMBL" id="PGCK01000007">
    <property type="protein sequence ID" value="MCD1295283.1"/>
    <property type="molecule type" value="Genomic_DNA"/>
</dbReference>
<dbReference type="InterPro" id="IPR008928">
    <property type="entry name" value="6-hairpin_glycosidase_sf"/>
</dbReference>
<sequence length="709" mass="81415">MGNRSYDISNSLVIRENDLTLITLPNGDIPVDKDQGYGLYYHDCRFLSGFTLKVNDQQLTNILSSDEKDYASTIMATNHYLIDNNDAEIPENTITIRRERNIPGFLNEKITIKNYNEFEVTLSVQLHFESDFKDIFTVRGIEKGPDGHMLPYECKNGELRLAYSGKDGIIRKTIISFLKEPDSVIECSPEYRLFIPPGKEDEISFIINVNDGSGNDENIINDDLVKKRIDNIRESYHNMRSLCKDFQTDNQIFNSVFKRCMADLRLLNMSIEGQVFYSGGIPWYDTLFGRDSIISAIQSMPYEFNIAKSTLRLLALYRGKCLDDWRDEEPGKILHELRRGEKSRLNRIPNTPYYGSADSTPLYLILLSEYINWTGDTGILYELIETIESAITWMDKYSDMKDLGFASYYCRSEKGLYNQSWKDSFDSISRKDGTIAKAPIATVELQGYMYLAKKRISKLFKQIGRKHDAIRLEKDAEKLKKDFNRSFWVKENDYYALAIDKEGICEVTASNPAQCLWCGIVEGRKAERIVNRIFQEDMFSGWGIRTMSSHEKRYNPLGYHNGTIWPHDNSIIAMGLSKYGFKNEALTLFNGLFEAASFQPRYRLPELFGGYEREKYSIPTKYPVACSPQAWSSGSIPYMLISSLGLVPDALNNSLSMIKPELPVWLDHVKINNLKVGKAMTDLEFKKVNDSTFVNVIGKKGELDIHVYY</sequence>
<dbReference type="Pfam" id="PF14742">
    <property type="entry name" value="GDE_N_bis"/>
    <property type="match status" value="1"/>
</dbReference>
<dbReference type="Gene3D" id="1.50.10.10">
    <property type="match status" value="1"/>
</dbReference>
<accession>A0AAP2RDG0</accession>
<dbReference type="AlphaFoldDB" id="A0AAP2RDG0"/>
<keyword evidence="4" id="KW-1185">Reference proteome</keyword>
<comment type="caution">
    <text evidence="3">The sequence shown here is derived from an EMBL/GenBank/DDBJ whole genome shotgun (WGS) entry which is preliminary data.</text>
</comment>
<dbReference type="InterPro" id="IPR032790">
    <property type="entry name" value="GDE_C"/>
</dbReference>
<dbReference type="RefSeq" id="WP_230742135.1">
    <property type="nucleotide sequence ID" value="NZ_PGCK01000007.1"/>
</dbReference>
<dbReference type="Pfam" id="PF06202">
    <property type="entry name" value="GDE_C"/>
    <property type="match status" value="1"/>
</dbReference>
<evidence type="ECO:0000259" key="2">
    <source>
        <dbReference type="Pfam" id="PF14742"/>
    </source>
</evidence>
<name>A0AAP2RDG0_9EURY</name>
<feature type="domain" description="Putative glycogen debranching enzyme N-terminal" evidence="2">
    <location>
        <begin position="14"/>
        <end position="203"/>
    </location>
</feature>
<evidence type="ECO:0000259" key="1">
    <source>
        <dbReference type="Pfam" id="PF06202"/>
    </source>
</evidence>
<dbReference type="SUPFAM" id="SSF48208">
    <property type="entry name" value="Six-hairpin glycosidases"/>
    <property type="match status" value="1"/>
</dbReference>
<dbReference type="InterPro" id="IPR012341">
    <property type="entry name" value="6hp_glycosidase-like_sf"/>
</dbReference>
<proteinExistence type="predicted"/>
<dbReference type="InterPro" id="IPR032856">
    <property type="entry name" value="GDE_N_bis"/>
</dbReference>
<dbReference type="Proteomes" id="UP001320159">
    <property type="component" value="Unassembled WGS sequence"/>
</dbReference>
<reference evidence="3 4" key="1">
    <citation type="submission" date="2017-11" db="EMBL/GenBank/DDBJ databases">
        <title>Isolation and Characterization of Family Methanocellaceae Species from Potential Methane Hydrate Area Offshore Southwestern Taiwan.</title>
        <authorList>
            <person name="Zhang W.-L."/>
            <person name="Chen W.-C."/>
            <person name="Lai M.-C."/>
            <person name="Chen S.-C."/>
        </authorList>
    </citation>
    <scope>NUCLEOTIDE SEQUENCE [LARGE SCALE GENOMIC DNA]</scope>
    <source>
        <strain evidence="3 4">CWC-04</strain>
    </source>
</reference>
<evidence type="ECO:0000313" key="3">
    <source>
        <dbReference type="EMBL" id="MCD1295283.1"/>
    </source>
</evidence>